<evidence type="ECO:0000313" key="1">
    <source>
        <dbReference type="EMBL" id="PXY88447.1"/>
    </source>
</evidence>
<name>A0A2V4DKR8_9GAMM</name>
<accession>A0A2V4DKR8</accession>
<comment type="caution">
    <text evidence="1">The sequence shown here is derived from an EMBL/GenBank/DDBJ whole genome shotgun (WGS) entry which is preliminary data.</text>
</comment>
<dbReference type="Proteomes" id="UP000247673">
    <property type="component" value="Unassembled WGS sequence"/>
</dbReference>
<organism evidence="1 2">
    <name type="scientific">Gilliamella apis</name>
    <dbReference type="NCBI Taxonomy" id="1970738"/>
    <lineage>
        <taxon>Bacteria</taxon>
        <taxon>Pseudomonadati</taxon>
        <taxon>Pseudomonadota</taxon>
        <taxon>Gammaproteobacteria</taxon>
        <taxon>Orbales</taxon>
        <taxon>Orbaceae</taxon>
        <taxon>Gilliamella</taxon>
    </lineage>
</organism>
<gene>
    <name evidence="1" type="ORF">DKK78_11895</name>
</gene>
<sequence length="311" mass="36669">MVNIIETNRFKFFNVDENIVIFTYQDDLEKLNLNLEKIAKNTQNTWQPNRNQKEIDKNTLQGKIVEELFIDLIEYQNCQNDNMRQLSYTAYDQFRTDLFKKHAPFDGLIYEKNNPNIALVKQKITETILASHYGMLTDDTIEFCRANNVYLVEIKSSKIPNNIYLSKSCNLRKYTSHQALINRLRQLDLFKYPKFNRKNGDIIHNTCDYLAWIKNNIISMSQKSDSEIIDAEINSSLDIYTRIFINDKVTTDDGKKVFIGYLLGYVLGYQFYENLKIMNFASKKSSKAIYVTYPISNTTSFNRLFDDKRLW</sequence>
<dbReference type="EMBL" id="QGLO01000011">
    <property type="protein sequence ID" value="PXY88447.1"/>
    <property type="molecule type" value="Genomic_DNA"/>
</dbReference>
<dbReference type="OrthoDB" id="9553548at2"/>
<evidence type="ECO:0000313" key="2">
    <source>
        <dbReference type="Proteomes" id="UP000247673"/>
    </source>
</evidence>
<dbReference type="AlphaFoldDB" id="A0A2V4DKR8"/>
<protein>
    <submittedName>
        <fullName evidence="1">Uncharacterized protein</fullName>
    </submittedName>
</protein>
<dbReference type="RefSeq" id="WP_110448786.1">
    <property type="nucleotide sequence ID" value="NZ_CP132381.1"/>
</dbReference>
<reference evidence="1 2" key="1">
    <citation type="submission" date="2018-05" db="EMBL/GenBank/DDBJ databases">
        <title>Reference genomes for bee gut microbiota database.</title>
        <authorList>
            <person name="Ellegaard K.M."/>
        </authorList>
    </citation>
    <scope>NUCLEOTIDE SEQUENCE [LARGE SCALE GENOMIC DNA]</scope>
    <source>
        <strain evidence="1 2">ESL0172</strain>
    </source>
</reference>
<proteinExistence type="predicted"/>
<keyword evidence="2" id="KW-1185">Reference proteome</keyword>